<evidence type="ECO:0000256" key="1">
    <source>
        <dbReference type="SAM" id="MobiDB-lite"/>
    </source>
</evidence>
<dbReference type="RefSeq" id="XP_058304213.1">
    <property type="nucleotide sequence ID" value="XM_058457314.1"/>
</dbReference>
<keyword evidence="3" id="KW-1185">Reference proteome</keyword>
<comment type="caution">
    <text evidence="2">The sequence shown here is derived from an EMBL/GenBank/DDBJ whole genome shotgun (WGS) entry which is preliminary data.</text>
</comment>
<proteinExistence type="predicted"/>
<gene>
    <name evidence="2" type="ORF">N7498_010258</name>
</gene>
<sequence>MHVCKPMRSSVEPRRRYHVRGRGRDANSDDTSFLIDRASCSSLDDDNHHFQELFTTHPDLWAGQRTSSLGGFSVALVEGDVCSSVVD</sequence>
<protein>
    <submittedName>
        <fullName evidence="2">Uncharacterized protein</fullName>
    </submittedName>
</protein>
<dbReference type="Proteomes" id="UP001150904">
    <property type="component" value="Unassembled WGS sequence"/>
</dbReference>
<reference evidence="2" key="2">
    <citation type="journal article" date="2023" name="IMA Fungus">
        <title>Comparative genomic study of the Penicillium genus elucidates a diverse pangenome and 15 lateral gene transfer events.</title>
        <authorList>
            <person name="Petersen C."/>
            <person name="Sorensen T."/>
            <person name="Nielsen M.R."/>
            <person name="Sondergaard T.E."/>
            <person name="Sorensen J.L."/>
            <person name="Fitzpatrick D.A."/>
            <person name="Frisvad J.C."/>
            <person name="Nielsen K.L."/>
        </authorList>
    </citation>
    <scope>NUCLEOTIDE SEQUENCE</scope>
    <source>
        <strain evidence="2">IBT 15544</strain>
    </source>
</reference>
<evidence type="ECO:0000313" key="3">
    <source>
        <dbReference type="Proteomes" id="UP001150904"/>
    </source>
</evidence>
<reference evidence="2" key="1">
    <citation type="submission" date="2022-12" db="EMBL/GenBank/DDBJ databases">
        <authorList>
            <person name="Petersen C."/>
        </authorList>
    </citation>
    <scope>NUCLEOTIDE SEQUENCE</scope>
    <source>
        <strain evidence="2">IBT 15544</strain>
    </source>
</reference>
<dbReference type="EMBL" id="JAPQKR010000016">
    <property type="protein sequence ID" value="KAJ5191273.1"/>
    <property type="molecule type" value="Genomic_DNA"/>
</dbReference>
<feature type="region of interest" description="Disordered" evidence="1">
    <location>
        <begin position="1"/>
        <end position="27"/>
    </location>
</feature>
<dbReference type="GeneID" id="83184615"/>
<dbReference type="AlphaFoldDB" id="A0A9W9M715"/>
<accession>A0A9W9M715</accession>
<evidence type="ECO:0000313" key="2">
    <source>
        <dbReference type="EMBL" id="KAJ5191273.1"/>
    </source>
</evidence>
<name>A0A9W9M715_9EURO</name>
<organism evidence="2 3">
    <name type="scientific">Penicillium cinerascens</name>
    <dbReference type="NCBI Taxonomy" id="70096"/>
    <lineage>
        <taxon>Eukaryota</taxon>
        <taxon>Fungi</taxon>
        <taxon>Dikarya</taxon>
        <taxon>Ascomycota</taxon>
        <taxon>Pezizomycotina</taxon>
        <taxon>Eurotiomycetes</taxon>
        <taxon>Eurotiomycetidae</taxon>
        <taxon>Eurotiales</taxon>
        <taxon>Aspergillaceae</taxon>
        <taxon>Penicillium</taxon>
    </lineage>
</organism>